<name>A0A1Y2HC16_9FUNG</name>
<dbReference type="AlphaFoldDB" id="A0A1Y2HC16"/>
<gene>
    <name evidence="1" type="ORF">BCR44DRAFT_43977</name>
</gene>
<protein>
    <submittedName>
        <fullName evidence="1">Uncharacterized protein</fullName>
    </submittedName>
</protein>
<dbReference type="EMBL" id="MCFL01000051">
    <property type="protein sequence ID" value="ORZ32055.1"/>
    <property type="molecule type" value="Genomic_DNA"/>
</dbReference>
<sequence>MFEDDETCIAIVKAGTCRGSLNSFTAIDYSYCTNIWRYTYTRRPAGSGARVCIYLDRANGMVELNGGACVNQAHFTPSSSHWRGGDCFCASSLYTVPLRFLGMNMARW</sequence>
<organism evidence="1 2">
    <name type="scientific">Catenaria anguillulae PL171</name>
    <dbReference type="NCBI Taxonomy" id="765915"/>
    <lineage>
        <taxon>Eukaryota</taxon>
        <taxon>Fungi</taxon>
        <taxon>Fungi incertae sedis</taxon>
        <taxon>Blastocladiomycota</taxon>
        <taxon>Blastocladiomycetes</taxon>
        <taxon>Blastocladiales</taxon>
        <taxon>Catenariaceae</taxon>
        <taxon>Catenaria</taxon>
    </lineage>
</organism>
<evidence type="ECO:0000313" key="2">
    <source>
        <dbReference type="Proteomes" id="UP000193411"/>
    </source>
</evidence>
<reference evidence="1 2" key="1">
    <citation type="submission" date="2016-07" db="EMBL/GenBank/DDBJ databases">
        <title>Pervasive Adenine N6-methylation of Active Genes in Fungi.</title>
        <authorList>
            <consortium name="DOE Joint Genome Institute"/>
            <person name="Mondo S.J."/>
            <person name="Dannebaum R.O."/>
            <person name="Kuo R.C."/>
            <person name="Labutti K."/>
            <person name="Haridas S."/>
            <person name="Kuo A."/>
            <person name="Salamov A."/>
            <person name="Ahrendt S.R."/>
            <person name="Lipzen A."/>
            <person name="Sullivan W."/>
            <person name="Andreopoulos W.B."/>
            <person name="Clum A."/>
            <person name="Lindquist E."/>
            <person name="Daum C."/>
            <person name="Ramamoorthy G.K."/>
            <person name="Gryganskyi A."/>
            <person name="Culley D."/>
            <person name="Magnuson J.K."/>
            <person name="James T.Y."/>
            <person name="O'Malley M.A."/>
            <person name="Stajich J.E."/>
            <person name="Spatafora J.W."/>
            <person name="Visel A."/>
            <person name="Grigoriev I.V."/>
        </authorList>
    </citation>
    <scope>NUCLEOTIDE SEQUENCE [LARGE SCALE GENOMIC DNA]</scope>
    <source>
        <strain evidence="1 2">PL171</strain>
    </source>
</reference>
<dbReference type="Proteomes" id="UP000193411">
    <property type="component" value="Unassembled WGS sequence"/>
</dbReference>
<accession>A0A1Y2HC16</accession>
<proteinExistence type="predicted"/>
<evidence type="ECO:0000313" key="1">
    <source>
        <dbReference type="EMBL" id="ORZ32055.1"/>
    </source>
</evidence>
<keyword evidence="2" id="KW-1185">Reference proteome</keyword>
<comment type="caution">
    <text evidence="1">The sequence shown here is derived from an EMBL/GenBank/DDBJ whole genome shotgun (WGS) entry which is preliminary data.</text>
</comment>